<dbReference type="CDD" id="cd02883">
    <property type="entry name" value="NUDIX_Hydrolase"/>
    <property type="match status" value="1"/>
</dbReference>
<dbReference type="GO" id="GO:0016787">
    <property type="term" value="F:hydrolase activity"/>
    <property type="evidence" value="ECO:0007669"/>
    <property type="project" value="UniProtKB-KW"/>
</dbReference>
<dbReference type="Pfam" id="PF00293">
    <property type="entry name" value="NUDIX"/>
    <property type="match status" value="1"/>
</dbReference>
<name>A0ABS5TT66_9ACTN</name>
<dbReference type="RefSeq" id="WP_214160515.1">
    <property type="nucleotide sequence ID" value="NZ_JAHBAY010000022.1"/>
</dbReference>
<dbReference type="SUPFAM" id="SSF55811">
    <property type="entry name" value="Nudix"/>
    <property type="match status" value="1"/>
</dbReference>
<dbReference type="EMBL" id="JAHBAY010000022">
    <property type="protein sequence ID" value="MBT0773978.1"/>
    <property type="molecule type" value="Genomic_DNA"/>
</dbReference>
<dbReference type="PROSITE" id="PS51462">
    <property type="entry name" value="NUDIX"/>
    <property type="match status" value="1"/>
</dbReference>
<reference evidence="2 3" key="1">
    <citation type="submission" date="2021-05" db="EMBL/GenBank/DDBJ databases">
        <title>Kineosporia and Streptomyces sp. nov. two new marine actinobacteria isolated from Coral.</title>
        <authorList>
            <person name="Buangrab K."/>
            <person name="Sutthacheep M."/>
            <person name="Yeemin T."/>
            <person name="Harunari E."/>
            <person name="Igarashi Y."/>
            <person name="Kanchanasin P."/>
            <person name="Tanasupawat S."/>
            <person name="Phongsopitanun W."/>
        </authorList>
    </citation>
    <scope>NUCLEOTIDE SEQUENCE [LARGE SCALE GENOMIC DNA]</scope>
    <source>
        <strain evidence="2 3">J2-2</strain>
    </source>
</reference>
<protein>
    <submittedName>
        <fullName evidence="2">NUDIX hydrolase</fullName>
    </submittedName>
</protein>
<evidence type="ECO:0000259" key="1">
    <source>
        <dbReference type="PROSITE" id="PS51462"/>
    </source>
</evidence>
<evidence type="ECO:0000313" key="2">
    <source>
        <dbReference type="EMBL" id="MBT0773978.1"/>
    </source>
</evidence>
<sequence length="248" mass="27424">MTHSAADRSRIRFWHAHTVTFTETPSPVLEPRHEMAMNMLWQQWTADNPLVFDGPVSAVSTVSAPGPDRIDIAWYRSTYRRQTLRRVPGATPLVTLFVAVAQPTPAGLLLGRTAAWTGTGHEQWVLPGGTVEPPAPGRPLTEHLLREHAARELAEETGIHADPARLTRWALARNPNGNVGFFFRAEPITEPAARERFSQHVSEQARRGEAPELTSVQFAGNPYRPDTLEGPLASTLPALLDRYAAVHD</sequence>
<dbReference type="InterPro" id="IPR000086">
    <property type="entry name" value="NUDIX_hydrolase_dom"/>
</dbReference>
<comment type="caution">
    <text evidence="2">The sequence shown here is derived from an EMBL/GenBank/DDBJ whole genome shotgun (WGS) entry which is preliminary data.</text>
</comment>
<evidence type="ECO:0000313" key="3">
    <source>
        <dbReference type="Proteomes" id="UP001197247"/>
    </source>
</evidence>
<keyword evidence="2" id="KW-0378">Hydrolase</keyword>
<dbReference type="Proteomes" id="UP001197247">
    <property type="component" value="Unassembled WGS sequence"/>
</dbReference>
<keyword evidence="3" id="KW-1185">Reference proteome</keyword>
<dbReference type="Gene3D" id="3.90.79.10">
    <property type="entry name" value="Nucleoside Triphosphate Pyrophosphohydrolase"/>
    <property type="match status" value="1"/>
</dbReference>
<accession>A0ABS5TT66</accession>
<organism evidence="2 3">
    <name type="scientific">Kineosporia corallincola</name>
    <dbReference type="NCBI Taxonomy" id="2835133"/>
    <lineage>
        <taxon>Bacteria</taxon>
        <taxon>Bacillati</taxon>
        <taxon>Actinomycetota</taxon>
        <taxon>Actinomycetes</taxon>
        <taxon>Kineosporiales</taxon>
        <taxon>Kineosporiaceae</taxon>
        <taxon>Kineosporia</taxon>
    </lineage>
</organism>
<dbReference type="InterPro" id="IPR015797">
    <property type="entry name" value="NUDIX_hydrolase-like_dom_sf"/>
</dbReference>
<gene>
    <name evidence="2" type="ORF">KIH74_33850</name>
</gene>
<feature type="domain" description="Nudix hydrolase" evidence="1">
    <location>
        <begin position="83"/>
        <end position="232"/>
    </location>
</feature>
<proteinExistence type="predicted"/>